<evidence type="ECO:0000256" key="7">
    <source>
        <dbReference type="ARBA" id="ARBA00022989"/>
    </source>
</evidence>
<evidence type="ECO:0000256" key="9">
    <source>
        <dbReference type="SAM" id="MobiDB-lite"/>
    </source>
</evidence>
<keyword evidence="5" id="KW-0547">Nucleotide-binding</keyword>
<dbReference type="RefSeq" id="WP_013739876.1">
    <property type="nucleotide sequence ID" value="NC_015436.1"/>
</dbReference>
<feature type="transmembrane region" description="Helical" evidence="10">
    <location>
        <begin position="133"/>
        <end position="151"/>
    </location>
</feature>
<dbReference type="Pfam" id="PF00005">
    <property type="entry name" value="ABC_tran"/>
    <property type="match status" value="1"/>
</dbReference>
<dbReference type="OrthoDB" id="341671at2"/>
<dbReference type="GO" id="GO:0016887">
    <property type="term" value="F:ATP hydrolysis activity"/>
    <property type="evidence" value="ECO:0007669"/>
    <property type="project" value="InterPro"/>
</dbReference>
<feature type="transmembrane region" description="Helical" evidence="10">
    <location>
        <begin position="157"/>
        <end position="174"/>
    </location>
</feature>
<name>F4GM06_PARC1</name>
<keyword evidence="2" id="KW-0813">Transport</keyword>
<evidence type="ECO:0000259" key="11">
    <source>
        <dbReference type="PROSITE" id="PS50893"/>
    </source>
</evidence>
<dbReference type="HOGENOM" id="CLU_000604_84_3_12"/>
<dbReference type="SUPFAM" id="SSF52540">
    <property type="entry name" value="P-loop containing nucleoside triphosphate hydrolases"/>
    <property type="match status" value="1"/>
</dbReference>
<evidence type="ECO:0000256" key="8">
    <source>
        <dbReference type="ARBA" id="ARBA00023136"/>
    </source>
</evidence>
<dbReference type="InterPro" id="IPR011527">
    <property type="entry name" value="ABC1_TM_dom"/>
</dbReference>
<keyword evidence="3" id="KW-1003">Cell membrane</keyword>
<organism evidence="13 14">
    <name type="scientific">Parasphaerochaeta coccoides (strain ATCC BAA-1237 / DSM 17374 / SPN1)</name>
    <name type="common">Sphaerochaeta coccoides</name>
    <dbReference type="NCBI Taxonomy" id="760011"/>
    <lineage>
        <taxon>Bacteria</taxon>
        <taxon>Pseudomonadati</taxon>
        <taxon>Spirochaetota</taxon>
        <taxon>Spirochaetia</taxon>
        <taxon>Spirochaetales</taxon>
        <taxon>Sphaerochaetaceae</taxon>
        <taxon>Parasphaerochaeta</taxon>
    </lineage>
</organism>
<feature type="transmembrane region" description="Helical" evidence="10">
    <location>
        <begin position="242"/>
        <end position="260"/>
    </location>
</feature>
<protein>
    <submittedName>
        <fullName evidence="13">Xenobiotic-transporting ATPase</fullName>
        <ecNumber evidence="13">3.6.3.44</ecNumber>
    </submittedName>
</protein>
<evidence type="ECO:0000256" key="5">
    <source>
        <dbReference type="ARBA" id="ARBA00022741"/>
    </source>
</evidence>
<dbReference type="STRING" id="760011.Spico_1273"/>
<feature type="transmembrane region" description="Helical" evidence="10">
    <location>
        <begin position="20"/>
        <end position="40"/>
    </location>
</feature>
<dbReference type="InterPro" id="IPR003439">
    <property type="entry name" value="ABC_transporter-like_ATP-bd"/>
</dbReference>
<dbReference type="SUPFAM" id="SSF90123">
    <property type="entry name" value="ABC transporter transmembrane region"/>
    <property type="match status" value="1"/>
</dbReference>
<evidence type="ECO:0000256" key="2">
    <source>
        <dbReference type="ARBA" id="ARBA00022448"/>
    </source>
</evidence>
<evidence type="ECO:0000313" key="13">
    <source>
        <dbReference type="EMBL" id="AEC02481.1"/>
    </source>
</evidence>
<dbReference type="Pfam" id="PF00664">
    <property type="entry name" value="ABC_membrane"/>
    <property type="match status" value="1"/>
</dbReference>
<dbReference type="eggNOG" id="COG1132">
    <property type="taxonomic scope" value="Bacteria"/>
</dbReference>
<gene>
    <name evidence="13" type="ordered locus">Spico_1273</name>
</gene>
<keyword evidence="8 10" id="KW-0472">Membrane</keyword>
<keyword evidence="4 10" id="KW-0812">Transmembrane</keyword>
<dbReference type="InterPro" id="IPR036640">
    <property type="entry name" value="ABC1_TM_sf"/>
</dbReference>
<feature type="domain" description="ABC transmembrane type-1" evidence="12">
    <location>
        <begin position="17"/>
        <end position="298"/>
    </location>
</feature>
<evidence type="ECO:0000256" key="10">
    <source>
        <dbReference type="SAM" id="Phobius"/>
    </source>
</evidence>
<accession>F4GM06</accession>
<dbReference type="InterPro" id="IPR039421">
    <property type="entry name" value="Type_1_exporter"/>
</dbReference>
<dbReference type="PROSITE" id="PS00211">
    <property type="entry name" value="ABC_TRANSPORTER_1"/>
    <property type="match status" value="1"/>
</dbReference>
<keyword evidence="7 10" id="KW-1133">Transmembrane helix</keyword>
<keyword evidence="13" id="KW-0378">Hydrolase</keyword>
<reference evidence="14" key="1">
    <citation type="submission" date="2011-04" db="EMBL/GenBank/DDBJ databases">
        <title>The complete genome of Spirochaeta coccoides DSM 17374.</title>
        <authorList>
            <person name="Lucas S."/>
            <person name="Copeland A."/>
            <person name="Lapidus A."/>
            <person name="Bruce D."/>
            <person name="Goodwin L."/>
            <person name="Pitluck S."/>
            <person name="Peters L."/>
            <person name="Kyrpides N."/>
            <person name="Mavromatis K."/>
            <person name="Pagani I."/>
            <person name="Ivanova N."/>
            <person name="Ovchinnikova G."/>
            <person name="Lu M."/>
            <person name="Detter J.C."/>
            <person name="Tapia R."/>
            <person name="Han C."/>
            <person name="Land M."/>
            <person name="Hauser L."/>
            <person name="Markowitz V."/>
            <person name="Cheng J.-F."/>
            <person name="Hugenholtz P."/>
            <person name="Woyke T."/>
            <person name="Wu D."/>
            <person name="Spring S."/>
            <person name="Schroeder M."/>
            <person name="Brambilla E."/>
            <person name="Klenk H.-P."/>
            <person name="Eisen J.A."/>
        </authorList>
    </citation>
    <scope>NUCLEOTIDE SEQUENCE [LARGE SCALE GENOMIC DNA]</scope>
    <source>
        <strain evidence="14">ATCC BAA-1237 / DSM 17374 / SPN1</strain>
    </source>
</reference>
<dbReference type="GO" id="GO:0015421">
    <property type="term" value="F:ABC-type oligopeptide transporter activity"/>
    <property type="evidence" value="ECO:0007669"/>
    <property type="project" value="TreeGrafter"/>
</dbReference>
<dbReference type="FunFam" id="3.40.50.300:FF:000221">
    <property type="entry name" value="Multidrug ABC transporter ATP-binding protein"/>
    <property type="match status" value="1"/>
</dbReference>
<dbReference type="AlphaFoldDB" id="F4GM06"/>
<dbReference type="GO" id="GO:0005886">
    <property type="term" value="C:plasma membrane"/>
    <property type="evidence" value="ECO:0007669"/>
    <property type="project" value="UniProtKB-SubCell"/>
</dbReference>
<proteinExistence type="predicted"/>
<keyword evidence="6" id="KW-0067">ATP-binding</keyword>
<evidence type="ECO:0000256" key="6">
    <source>
        <dbReference type="ARBA" id="ARBA00022840"/>
    </source>
</evidence>
<evidence type="ECO:0000256" key="1">
    <source>
        <dbReference type="ARBA" id="ARBA00004651"/>
    </source>
</evidence>
<dbReference type="GO" id="GO:0005524">
    <property type="term" value="F:ATP binding"/>
    <property type="evidence" value="ECO:0007669"/>
    <property type="project" value="UniProtKB-KW"/>
</dbReference>
<dbReference type="InterPro" id="IPR017871">
    <property type="entry name" value="ABC_transporter-like_CS"/>
</dbReference>
<comment type="subcellular location">
    <subcellularLocation>
        <location evidence="1">Cell membrane</location>
        <topology evidence="1">Multi-pass membrane protein</topology>
    </subcellularLocation>
</comment>
<reference evidence="13 14" key="2">
    <citation type="journal article" date="2012" name="Stand. Genomic Sci.">
        <title>Complete genome sequence of the termite hindgut bacterium Spirochaeta coccoides type strain (SPN1(T)), reclassification in the genus Sphaerochaeta as Sphaerochaeta coccoides comb. nov. and emendations of the family Spirochaetaceae and the genus Sphaerochaeta.</title>
        <authorList>
            <person name="Abt B."/>
            <person name="Han C."/>
            <person name="Scheuner C."/>
            <person name="Lu M."/>
            <person name="Lapidus A."/>
            <person name="Nolan M."/>
            <person name="Lucas S."/>
            <person name="Hammon N."/>
            <person name="Deshpande S."/>
            <person name="Cheng J.F."/>
            <person name="Tapia R."/>
            <person name="Goodwin L.A."/>
            <person name="Pitluck S."/>
            <person name="Liolios K."/>
            <person name="Pagani I."/>
            <person name="Ivanova N."/>
            <person name="Mavromatis K."/>
            <person name="Mikhailova N."/>
            <person name="Huntemann M."/>
            <person name="Pati A."/>
            <person name="Chen A."/>
            <person name="Palaniappan K."/>
            <person name="Land M."/>
            <person name="Hauser L."/>
            <person name="Brambilla E.M."/>
            <person name="Rohde M."/>
            <person name="Spring S."/>
            <person name="Gronow S."/>
            <person name="Goker M."/>
            <person name="Woyke T."/>
            <person name="Bristow J."/>
            <person name="Eisen J.A."/>
            <person name="Markowitz V."/>
            <person name="Hugenholtz P."/>
            <person name="Kyrpides N.C."/>
            <person name="Klenk H.P."/>
            <person name="Detter J.C."/>
        </authorList>
    </citation>
    <scope>NUCLEOTIDE SEQUENCE [LARGE SCALE GENOMIC DNA]</scope>
    <source>
        <strain evidence="14">ATCC BAA-1237 / DSM 17374 / SPN1</strain>
    </source>
</reference>
<dbReference type="PROSITE" id="PS50893">
    <property type="entry name" value="ABC_TRANSPORTER_2"/>
    <property type="match status" value="1"/>
</dbReference>
<dbReference type="CDD" id="cd18548">
    <property type="entry name" value="ABC_6TM_Tm287_like"/>
    <property type="match status" value="1"/>
</dbReference>
<sequence length="603" mass="66186">MRKLLAYIRPYAGKMSVVFIIKFIGTIMDLFLPWILAFIIDSVIPRKDVTLILWYGSAMVVCSFVAWTCNVIPNRKASWIATRITRSLRHDLFSRVLALSAAQADVYGSPSLISRVSSDTYNVHEMVAKMQRLGVRAPILLIGGMAITLSLEPVLTLILIALMPLIGIVVYAISRRGIPLYTVVQKKVDALVRAVRSDITGIRVIKALSKMEYEKERFSVVNKDVTDAERHAAHVMAVTNPLMNLFLNLGLTLVVLFGAWRVNDGLTEPGRIIAFLSYFTIILTAMLSITRMFVILSKGIASARRIEEIMDMEGERKQEKSRTMNTDGGITKGMDDAQMDNGEVYSEKTLVEGSAEKAHVVFNDVSFFYPRTTAGVRNVSFALKKGQTLGIIGATGSGKSTVVKLLLRLYDVNSGSVRINGVDVRDIPDDVLYEQFGVVFQNDFILADTIRENISFGRDLDDQAILCAAEIAQATPIIAGHPEGLDYRLAIMGANISGGQKQRILIARALAAQPAILVMDDAMSALDYRTDALVRGGIARSLAETTTIIVAQRISSIMHADHILVMEDGQVIGSGTHGHLVATCEVYRDISSSQIGGQDEKRA</sequence>
<evidence type="ECO:0000313" key="14">
    <source>
        <dbReference type="Proteomes" id="UP000007939"/>
    </source>
</evidence>
<dbReference type="SMART" id="SM00382">
    <property type="entry name" value="AAA"/>
    <property type="match status" value="1"/>
</dbReference>
<dbReference type="EC" id="3.6.3.44" evidence="13"/>
<dbReference type="EMBL" id="CP002659">
    <property type="protein sequence ID" value="AEC02481.1"/>
    <property type="molecule type" value="Genomic_DNA"/>
</dbReference>
<dbReference type="InterPro" id="IPR003593">
    <property type="entry name" value="AAA+_ATPase"/>
</dbReference>
<dbReference type="PROSITE" id="PS50929">
    <property type="entry name" value="ABC_TM1F"/>
    <property type="match status" value="1"/>
</dbReference>
<dbReference type="Gene3D" id="3.40.50.300">
    <property type="entry name" value="P-loop containing nucleotide triphosphate hydrolases"/>
    <property type="match status" value="1"/>
</dbReference>
<evidence type="ECO:0000256" key="4">
    <source>
        <dbReference type="ARBA" id="ARBA00022692"/>
    </source>
</evidence>
<dbReference type="Proteomes" id="UP000007939">
    <property type="component" value="Chromosome"/>
</dbReference>
<evidence type="ECO:0000259" key="12">
    <source>
        <dbReference type="PROSITE" id="PS50929"/>
    </source>
</evidence>
<feature type="region of interest" description="Disordered" evidence="9">
    <location>
        <begin position="314"/>
        <end position="333"/>
    </location>
</feature>
<feature type="domain" description="ABC transporter" evidence="11">
    <location>
        <begin position="360"/>
        <end position="593"/>
    </location>
</feature>
<dbReference type="InterPro" id="IPR027417">
    <property type="entry name" value="P-loop_NTPase"/>
</dbReference>
<keyword evidence="14" id="KW-1185">Reference proteome</keyword>
<evidence type="ECO:0000256" key="3">
    <source>
        <dbReference type="ARBA" id="ARBA00022475"/>
    </source>
</evidence>
<feature type="transmembrane region" description="Helical" evidence="10">
    <location>
        <begin position="272"/>
        <end position="296"/>
    </location>
</feature>
<dbReference type="PANTHER" id="PTHR43394:SF1">
    <property type="entry name" value="ATP-BINDING CASSETTE SUB-FAMILY B MEMBER 10, MITOCHONDRIAL"/>
    <property type="match status" value="1"/>
</dbReference>
<dbReference type="PANTHER" id="PTHR43394">
    <property type="entry name" value="ATP-DEPENDENT PERMEASE MDL1, MITOCHONDRIAL"/>
    <property type="match status" value="1"/>
</dbReference>
<dbReference type="Gene3D" id="1.20.1560.10">
    <property type="entry name" value="ABC transporter type 1, transmembrane domain"/>
    <property type="match status" value="1"/>
</dbReference>
<feature type="transmembrane region" description="Helical" evidence="10">
    <location>
        <begin position="52"/>
        <end position="73"/>
    </location>
</feature>
<dbReference type="KEGG" id="scc:Spico_1273"/>